<dbReference type="InterPro" id="IPR035587">
    <property type="entry name" value="DUS-like_FMN-bd"/>
</dbReference>
<dbReference type="Gene3D" id="1.10.1200.80">
    <property type="entry name" value="Putative flavin oxidoreducatase, domain 2"/>
    <property type="match status" value="1"/>
</dbReference>
<dbReference type="AlphaFoldDB" id="A0A0F9B2G8"/>
<evidence type="ECO:0000259" key="2">
    <source>
        <dbReference type="Pfam" id="PF01207"/>
    </source>
</evidence>
<evidence type="ECO:0000256" key="1">
    <source>
        <dbReference type="SAM" id="MobiDB-lite"/>
    </source>
</evidence>
<dbReference type="Pfam" id="PF01207">
    <property type="entry name" value="Dus"/>
    <property type="match status" value="1"/>
</dbReference>
<feature type="compositionally biased region" description="Basic and acidic residues" evidence="1">
    <location>
        <begin position="144"/>
        <end position="158"/>
    </location>
</feature>
<dbReference type="PANTHER" id="PTHR45846">
    <property type="entry name" value="TRNA-DIHYDROURIDINE(47) SYNTHASE [NAD(P)(+)]-LIKE"/>
    <property type="match status" value="1"/>
</dbReference>
<reference evidence="3" key="1">
    <citation type="journal article" date="2015" name="Nature">
        <title>Complex archaea that bridge the gap between prokaryotes and eukaryotes.</title>
        <authorList>
            <person name="Spang A."/>
            <person name="Saw J.H."/>
            <person name="Jorgensen S.L."/>
            <person name="Zaremba-Niedzwiedzka K."/>
            <person name="Martijn J."/>
            <person name="Lind A.E."/>
            <person name="van Eijk R."/>
            <person name="Schleper C."/>
            <person name="Guy L."/>
            <person name="Ettema T.J."/>
        </authorList>
    </citation>
    <scope>NUCLEOTIDE SEQUENCE</scope>
</reference>
<organism evidence="3">
    <name type="scientific">marine sediment metagenome</name>
    <dbReference type="NCBI Taxonomy" id="412755"/>
    <lineage>
        <taxon>unclassified sequences</taxon>
        <taxon>metagenomes</taxon>
        <taxon>ecological metagenomes</taxon>
    </lineage>
</organism>
<dbReference type="Gene3D" id="3.20.20.70">
    <property type="entry name" value="Aldolase class I"/>
    <property type="match status" value="1"/>
</dbReference>
<protein>
    <recommendedName>
        <fullName evidence="2">DUS-like FMN-binding domain-containing protein</fullName>
    </recommendedName>
</protein>
<dbReference type="EMBL" id="LAZR01039785">
    <property type="protein sequence ID" value="KKL16139.1"/>
    <property type="molecule type" value="Genomic_DNA"/>
</dbReference>
<dbReference type="GO" id="GO:0017150">
    <property type="term" value="F:tRNA dihydrouridine synthase activity"/>
    <property type="evidence" value="ECO:0007669"/>
    <property type="project" value="TreeGrafter"/>
</dbReference>
<dbReference type="PANTHER" id="PTHR45846:SF1">
    <property type="entry name" value="TRNA-DIHYDROURIDINE(47) SYNTHASE [NAD(P)(+)]-LIKE"/>
    <property type="match status" value="1"/>
</dbReference>
<feature type="domain" description="DUS-like FMN-binding" evidence="2">
    <location>
        <begin position="6"/>
        <end position="128"/>
    </location>
</feature>
<comment type="caution">
    <text evidence="3">The sequence shown here is derived from an EMBL/GenBank/DDBJ whole genome shotgun (WGS) entry which is preliminary data.</text>
</comment>
<sequence>MKSHFSDKTIIGSGDVTDPAAAIEMIRRTGVDGVAVARAAIGNPWIFRQLEDLLAGREPRQPSLTAQRGVMAEHFARTVELYGPKRGARRMRKFGIKYARLHPTPKRVRAAFVAVKNPQDWHKVLETFYKEGQGQGEIAPTARPDTRQRVKAKEREEP</sequence>
<proteinExistence type="predicted"/>
<dbReference type="InterPro" id="IPR013785">
    <property type="entry name" value="Aldolase_TIM"/>
</dbReference>
<dbReference type="GO" id="GO:0003723">
    <property type="term" value="F:RNA binding"/>
    <property type="evidence" value="ECO:0007669"/>
    <property type="project" value="TreeGrafter"/>
</dbReference>
<name>A0A0F9B2G8_9ZZZZ</name>
<dbReference type="InterPro" id="IPR024036">
    <property type="entry name" value="tRNA-dHydroUridine_Synthase_C"/>
</dbReference>
<gene>
    <name evidence="3" type="ORF">LCGC14_2498560</name>
</gene>
<dbReference type="SUPFAM" id="SSF51395">
    <property type="entry name" value="FMN-linked oxidoreductases"/>
    <property type="match status" value="1"/>
</dbReference>
<feature type="region of interest" description="Disordered" evidence="1">
    <location>
        <begin position="132"/>
        <end position="158"/>
    </location>
</feature>
<evidence type="ECO:0000313" key="3">
    <source>
        <dbReference type="EMBL" id="KKL16139.1"/>
    </source>
</evidence>
<accession>A0A0F9B2G8</accession>